<name>A0A329QQH8_9ACTN</name>
<dbReference type="RefSeq" id="WP_112258364.1">
    <property type="nucleotide sequence ID" value="NZ_QMIG01000009.1"/>
</dbReference>
<dbReference type="Proteomes" id="UP000250462">
    <property type="component" value="Unassembled WGS sequence"/>
</dbReference>
<sequence>MRSFTYPDVGATREGRRPAGYHHRSARFRIARGREAFHAATEGLMSWNVHRRAGLWVQASHDYAAPDVELASGLGLGPLRMRFYARVVWTINEQDRVGFAYGTLTGHPLSGEELLMVEIDDADDVWFATTVVSRPHAWYARLAGPVTRIVQGMAIRRYATAARRLATAP</sequence>
<evidence type="ECO:0000313" key="4">
    <source>
        <dbReference type="Proteomes" id="UP000250462"/>
    </source>
</evidence>
<accession>A0A329QQH8</accession>
<feature type="domain" description="DUF1990" evidence="2">
    <location>
        <begin position="5"/>
        <end position="160"/>
    </location>
</feature>
<evidence type="ECO:0000259" key="2">
    <source>
        <dbReference type="Pfam" id="PF09348"/>
    </source>
</evidence>
<dbReference type="PANTHER" id="PTHR34202">
    <property type="entry name" value="UPF0548 PROTEIN"/>
    <property type="match status" value="1"/>
</dbReference>
<dbReference type="InterPro" id="IPR018960">
    <property type="entry name" value="DUF1990"/>
</dbReference>
<organism evidence="3 4">
    <name type="scientific">Phytoactinopolyspora halophila</name>
    <dbReference type="NCBI Taxonomy" id="1981511"/>
    <lineage>
        <taxon>Bacteria</taxon>
        <taxon>Bacillati</taxon>
        <taxon>Actinomycetota</taxon>
        <taxon>Actinomycetes</taxon>
        <taxon>Jiangellales</taxon>
        <taxon>Jiangellaceae</taxon>
        <taxon>Phytoactinopolyspora</taxon>
    </lineage>
</organism>
<protein>
    <submittedName>
        <fullName evidence="3">DUF1990 domain-containing protein</fullName>
    </submittedName>
</protein>
<dbReference type="EMBL" id="QMIG01000009">
    <property type="protein sequence ID" value="RAW14171.1"/>
    <property type="molecule type" value="Genomic_DNA"/>
</dbReference>
<evidence type="ECO:0000256" key="1">
    <source>
        <dbReference type="SAM" id="MobiDB-lite"/>
    </source>
</evidence>
<comment type="caution">
    <text evidence="3">The sequence shown here is derived from an EMBL/GenBank/DDBJ whole genome shotgun (WGS) entry which is preliminary data.</text>
</comment>
<dbReference type="PIRSF" id="PIRSF010260">
    <property type="entry name" value="UCP010260"/>
    <property type="match status" value="1"/>
</dbReference>
<reference evidence="3 4" key="1">
    <citation type="submission" date="2018-06" db="EMBL/GenBank/DDBJ databases">
        <title>Phytoactinopolyspora halophila sp. nov., a novel halophilic actinomycete isolated from a saline soil in China.</title>
        <authorList>
            <person name="Tang S.-K."/>
        </authorList>
    </citation>
    <scope>NUCLEOTIDE SEQUENCE [LARGE SCALE GENOMIC DNA]</scope>
    <source>
        <strain evidence="3 4">YIM 96934</strain>
    </source>
</reference>
<keyword evidence="4" id="KW-1185">Reference proteome</keyword>
<dbReference type="InterPro" id="IPR014457">
    <property type="entry name" value="UCP010260"/>
</dbReference>
<evidence type="ECO:0000313" key="3">
    <source>
        <dbReference type="EMBL" id="RAW14171.1"/>
    </source>
</evidence>
<gene>
    <name evidence="3" type="ORF">DPM12_10945</name>
</gene>
<dbReference type="AlphaFoldDB" id="A0A329QQH8"/>
<proteinExistence type="predicted"/>
<dbReference type="Pfam" id="PF09348">
    <property type="entry name" value="DUF1990"/>
    <property type="match status" value="1"/>
</dbReference>
<dbReference type="PANTHER" id="PTHR34202:SF1">
    <property type="entry name" value="UPF0548 PROTEIN"/>
    <property type="match status" value="1"/>
</dbReference>
<dbReference type="OrthoDB" id="120660at2"/>
<feature type="region of interest" description="Disordered" evidence="1">
    <location>
        <begin position="1"/>
        <end position="20"/>
    </location>
</feature>